<name>A0ABQ9Z9Z8_9CRUS</name>
<protein>
    <submittedName>
        <fullName evidence="1">Uncharacterized protein</fullName>
    </submittedName>
</protein>
<keyword evidence="2" id="KW-1185">Reference proteome</keyword>
<evidence type="ECO:0000313" key="2">
    <source>
        <dbReference type="Proteomes" id="UP001234178"/>
    </source>
</evidence>
<accession>A0ABQ9Z9Z8</accession>
<dbReference type="PANTHER" id="PTHR47526">
    <property type="entry name" value="ATP-DEPENDENT DNA HELICASE"/>
    <property type="match status" value="1"/>
</dbReference>
<dbReference type="PANTHER" id="PTHR47526:SF3">
    <property type="entry name" value="PHD-TYPE DOMAIN-CONTAINING PROTEIN"/>
    <property type="match status" value="1"/>
</dbReference>
<comment type="caution">
    <text evidence="1">The sequence shown here is derived from an EMBL/GenBank/DDBJ whole genome shotgun (WGS) entry which is preliminary data.</text>
</comment>
<evidence type="ECO:0000313" key="1">
    <source>
        <dbReference type="EMBL" id="KAK4009727.1"/>
    </source>
</evidence>
<proteinExistence type="predicted"/>
<gene>
    <name evidence="1" type="ORF">OUZ56_018873</name>
</gene>
<dbReference type="EMBL" id="JAOYFB010000003">
    <property type="protein sequence ID" value="KAK4009727.1"/>
    <property type="molecule type" value="Genomic_DNA"/>
</dbReference>
<reference evidence="1 2" key="1">
    <citation type="journal article" date="2023" name="Nucleic Acids Res.">
        <title>The hologenome of Daphnia magna reveals possible DNA methylation and microbiome-mediated evolution of the host genome.</title>
        <authorList>
            <person name="Chaturvedi A."/>
            <person name="Li X."/>
            <person name="Dhandapani V."/>
            <person name="Marshall H."/>
            <person name="Kissane S."/>
            <person name="Cuenca-Cambronero M."/>
            <person name="Asole G."/>
            <person name="Calvet F."/>
            <person name="Ruiz-Romero M."/>
            <person name="Marangio P."/>
            <person name="Guigo R."/>
            <person name="Rago D."/>
            <person name="Mirbahai L."/>
            <person name="Eastwood N."/>
            <person name="Colbourne J.K."/>
            <person name="Zhou J."/>
            <person name="Mallon E."/>
            <person name="Orsini L."/>
        </authorList>
    </citation>
    <scope>NUCLEOTIDE SEQUENCE [LARGE SCALE GENOMIC DNA]</scope>
    <source>
        <strain evidence="1">LRV0_1</strain>
    </source>
</reference>
<sequence length="170" mass="19793">MSTEIFKYRLSPFALSVVEEDRKYYYQQLEHLKCHDPLAIPLPLFKCGKILKTIIPSIEKYHLVHYLVFEKNKDEEGRREAYKNLDSEQYLSNTFTDKLLALTLSNLVVLIRTHVTHSQSLNLPKARPWAALQNDGKVIVAFCDCIAGYVQPKCYCCLHSEFIIHICRFP</sequence>
<dbReference type="Proteomes" id="UP001234178">
    <property type="component" value="Unassembled WGS sequence"/>
</dbReference>
<organism evidence="1 2">
    <name type="scientific">Daphnia magna</name>
    <dbReference type="NCBI Taxonomy" id="35525"/>
    <lineage>
        <taxon>Eukaryota</taxon>
        <taxon>Metazoa</taxon>
        <taxon>Ecdysozoa</taxon>
        <taxon>Arthropoda</taxon>
        <taxon>Crustacea</taxon>
        <taxon>Branchiopoda</taxon>
        <taxon>Diplostraca</taxon>
        <taxon>Cladocera</taxon>
        <taxon>Anomopoda</taxon>
        <taxon>Daphniidae</taxon>
        <taxon>Daphnia</taxon>
    </lineage>
</organism>